<feature type="region of interest" description="Disordered" evidence="2">
    <location>
        <begin position="456"/>
        <end position="476"/>
    </location>
</feature>
<evidence type="ECO:0000256" key="2">
    <source>
        <dbReference type="SAM" id="MobiDB-lite"/>
    </source>
</evidence>
<dbReference type="AlphaFoldDB" id="A0A2V0PEV7"/>
<dbReference type="SUPFAM" id="SSF52047">
    <property type="entry name" value="RNI-like"/>
    <property type="match status" value="1"/>
</dbReference>
<organism evidence="3 4">
    <name type="scientific">Raphidocelis subcapitata</name>
    <dbReference type="NCBI Taxonomy" id="307507"/>
    <lineage>
        <taxon>Eukaryota</taxon>
        <taxon>Viridiplantae</taxon>
        <taxon>Chlorophyta</taxon>
        <taxon>core chlorophytes</taxon>
        <taxon>Chlorophyceae</taxon>
        <taxon>CS clade</taxon>
        <taxon>Sphaeropleales</taxon>
        <taxon>Selenastraceae</taxon>
        <taxon>Raphidocelis</taxon>
    </lineage>
</organism>
<feature type="compositionally biased region" description="Low complexity" evidence="2">
    <location>
        <begin position="464"/>
        <end position="476"/>
    </location>
</feature>
<dbReference type="Proteomes" id="UP000247498">
    <property type="component" value="Unassembled WGS sequence"/>
</dbReference>
<evidence type="ECO:0000313" key="3">
    <source>
        <dbReference type="EMBL" id="GBF98391.1"/>
    </source>
</evidence>
<comment type="caution">
    <text evidence="3">The sequence shown here is derived from an EMBL/GenBank/DDBJ whole genome shotgun (WGS) entry which is preliminary data.</text>
</comment>
<protein>
    <recommendedName>
        <fullName evidence="5">F-box domain-containing protein</fullName>
    </recommendedName>
</protein>
<feature type="compositionally biased region" description="Basic residues" evidence="2">
    <location>
        <begin position="85"/>
        <end position="95"/>
    </location>
</feature>
<feature type="compositionally biased region" description="Pro residues" evidence="2">
    <location>
        <begin position="102"/>
        <end position="111"/>
    </location>
</feature>
<keyword evidence="4" id="KW-1185">Reference proteome</keyword>
<comment type="subcellular location">
    <subcellularLocation>
        <location evidence="1">Cytoplasm</location>
        <location evidence="1">Cytoskeleton</location>
        <location evidence="1">Cilium axoneme</location>
    </subcellularLocation>
</comment>
<sequence>MGKILQDADARSIAAARLACRGWRRAAAGAVADLRRVPASALAPALAAFPRAVRATVGARACRDGDGGAAASPGSRSQGRSGGGARRKPGRKPGRAGRPSATPSPPPPPIAPSGSLQACLQAAAPLAARLVTLHLRGPGVDAGALARALATTLPPPPPPQPFGGRAFASLARLELFAVAVSRDDLRTLAGSAPQLTSLVIERWWMPRDEGIFRCFPPASAQRWPGLKALELRGPGALQAVPFEALAAGLERLTVDGLGAQALRFDHASTSLRTLELRCCWSLAALDLSPLPALSRLGLHDLPRLRALWRAAPDEYWAPLEQLRKLPGLEELVITGRHFDARVPPAVSTLTQLTRLEVGLRWQAGAREGPNADSEPLWPRRGANARPCPIAGCASLRELVLRDRGPRLELGDADGLLTLTCLTSLDLGGVANPVLLGDWLLRMPALRRLVVPPGVPGLEERRRPAASGARQVAGAAAQAGAGAPQGEVATAPAASGHGSLLSNWASALLDALHVLRSLLLK</sequence>
<feature type="region of interest" description="Disordered" evidence="2">
    <location>
        <begin position="63"/>
        <end position="115"/>
    </location>
</feature>
<evidence type="ECO:0000256" key="1">
    <source>
        <dbReference type="ARBA" id="ARBA00004430"/>
    </source>
</evidence>
<reference evidence="3 4" key="1">
    <citation type="journal article" date="2018" name="Sci. Rep.">
        <title>Raphidocelis subcapitata (=Pseudokirchneriella subcapitata) provides an insight into genome evolution and environmental adaptations in the Sphaeropleales.</title>
        <authorList>
            <person name="Suzuki S."/>
            <person name="Yamaguchi H."/>
            <person name="Nakajima N."/>
            <person name="Kawachi M."/>
        </authorList>
    </citation>
    <scope>NUCLEOTIDE SEQUENCE [LARGE SCALE GENOMIC DNA]</scope>
    <source>
        <strain evidence="3 4">NIES-35</strain>
    </source>
</reference>
<dbReference type="Gene3D" id="3.80.10.10">
    <property type="entry name" value="Ribonuclease Inhibitor"/>
    <property type="match status" value="1"/>
</dbReference>
<name>A0A2V0PEV7_9CHLO</name>
<dbReference type="InParanoid" id="A0A2V0PEV7"/>
<proteinExistence type="predicted"/>
<feature type="compositionally biased region" description="Low complexity" evidence="2">
    <location>
        <begin position="69"/>
        <end position="79"/>
    </location>
</feature>
<gene>
    <name evidence="3" type="ORF">Rsub_10786</name>
</gene>
<evidence type="ECO:0000313" key="4">
    <source>
        <dbReference type="Proteomes" id="UP000247498"/>
    </source>
</evidence>
<evidence type="ECO:0008006" key="5">
    <source>
        <dbReference type="Google" id="ProtNLM"/>
    </source>
</evidence>
<dbReference type="InterPro" id="IPR032675">
    <property type="entry name" value="LRR_dom_sf"/>
</dbReference>
<accession>A0A2V0PEV7</accession>
<dbReference type="EMBL" id="BDRX01000123">
    <property type="protein sequence ID" value="GBF98391.1"/>
    <property type="molecule type" value="Genomic_DNA"/>
</dbReference>
<dbReference type="GO" id="GO:0005930">
    <property type="term" value="C:axoneme"/>
    <property type="evidence" value="ECO:0007669"/>
    <property type="project" value="UniProtKB-SubCell"/>
</dbReference>